<dbReference type="OrthoDB" id="2623511at2"/>
<accession>A0A1M5PI19</accession>
<sequence length="185" mass="20345">MSHWGFWDWISYGCLGIAAFGLAIGAVGKDSPTMFEHLPAIFSSPKWAYAPIVLFALGSAILAARAAFPWLSGDGNPATSQLIKFPENYSPTSVFGKTFRNERVILDGKNFQRCTFENVTFVYNGTTPLQFSENTVRGSIRMDSDNEAVTGALMWARGFGLIPNNVNVELDPGSRIDPPQYNQPK</sequence>
<evidence type="ECO:0000256" key="1">
    <source>
        <dbReference type="SAM" id="Phobius"/>
    </source>
</evidence>
<dbReference type="AlphaFoldDB" id="A0A1M5PI19"/>
<dbReference type="Proteomes" id="UP000189796">
    <property type="component" value="Chromosome I"/>
</dbReference>
<keyword evidence="1" id="KW-1133">Transmembrane helix</keyword>
<name>A0A1M5PI19_9BRAD</name>
<feature type="transmembrane region" description="Helical" evidence="1">
    <location>
        <begin position="6"/>
        <end position="27"/>
    </location>
</feature>
<feature type="transmembrane region" description="Helical" evidence="1">
    <location>
        <begin position="48"/>
        <end position="71"/>
    </location>
</feature>
<evidence type="ECO:0000313" key="2">
    <source>
        <dbReference type="EMBL" id="SHH01149.1"/>
    </source>
</evidence>
<proteinExistence type="predicted"/>
<organism evidence="2 3">
    <name type="scientific">Bradyrhizobium erythrophlei</name>
    <dbReference type="NCBI Taxonomy" id="1437360"/>
    <lineage>
        <taxon>Bacteria</taxon>
        <taxon>Pseudomonadati</taxon>
        <taxon>Pseudomonadota</taxon>
        <taxon>Alphaproteobacteria</taxon>
        <taxon>Hyphomicrobiales</taxon>
        <taxon>Nitrobacteraceae</taxon>
        <taxon>Bradyrhizobium</taxon>
    </lineage>
</organism>
<gene>
    <name evidence="2" type="ORF">SAMN05443248_3365</name>
</gene>
<keyword evidence="1" id="KW-0472">Membrane</keyword>
<evidence type="ECO:0000313" key="3">
    <source>
        <dbReference type="Proteomes" id="UP000189796"/>
    </source>
</evidence>
<reference evidence="2 3" key="1">
    <citation type="submission" date="2016-11" db="EMBL/GenBank/DDBJ databases">
        <authorList>
            <person name="Jaros S."/>
            <person name="Januszkiewicz K."/>
            <person name="Wedrychowicz H."/>
        </authorList>
    </citation>
    <scope>NUCLEOTIDE SEQUENCE [LARGE SCALE GENOMIC DNA]</scope>
    <source>
        <strain evidence="2 3">GAS138</strain>
    </source>
</reference>
<dbReference type="EMBL" id="LT670817">
    <property type="protein sequence ID" value="SHH01149.1"/>
    <property type="molecule type" value="Genomic_DNA"/>
</dbReference>
<dbReference type="RefSeq" id="WP_079602381.1">
    <property type="nucleotide sequence ID" value="NZ_LT670817.1"/>
</dbReference>
<protein>
    <submittedName>
        <fullName evidence="2">Uncharacterized protein</fullName>
    </submittedName>
</protein>
<keyword evidence="1" id="KW-0812">Transmembrane</keyword>